<feature type="transmembrane region" description="Helical" evidence="1">
    <location>
        <begin position="275"/>
        <end position="292"/>
    </location>
</feature>
<keyword evidence="1" id="KW-0472">Membrane</keyword>
<evidence type="ECO:0000256" key="1">
    <source>
        <dbReference type="SAM" id="Phobius"/>
    </source>
</evidence>
<sequence>MTKFQSDNQVSKISISKESFLLYAPISVISVPLAITEQLTPEKLLTSLLGGISATILCAFYFVISSRFVRNFTRTKNISSYFVANLLFIMSIGAIRGLLVYKIFTLANITNPTSISIRVLTSTATTLFWLCSISVIVNDFRSYRDKLETLIRTSLFNYMKIEKKPRHQSVDLSQEFESIETMLRQVLGEINTNAHDKNALIAAATHVKGIIDQVVRPLSHRLWVDRNSLIPRIKVRDTVIDGIRLLKVPPHTVSSLLLLLSLFNLSADYGVKRGIGGSLALCFTSFILFFFIQKYTIRAEKNLFLKKLFLLFLISLSISVVIYILNVFGFNLETAEYSFVFVPLIMFLSVLISIRELTVKDRDYLVEQLEKNRITATDNQYNQISNNDAASFLHNSLQSELLALSLQLENIAKNPDSERTRAILEQIGARINRSIGEEFQDFDEAPIDRLHRVISAWEGIVEIHTDIPEEAFENLRRNRLLVQIIEEAINNAVRSAQSKRIEIRGRLGSDGKLLLIIRNQGSWDPQERRSFGSDWLDEVVAGNWKRRREGDWTILEMKI</sequence>
<dbReference type="EMBL" id="CP016773">
    <property type="protein sequence ID" value="ASY15432.1"/>
    <property type="molecule type" value="Genomic_DNA"/>
</dbReference>
<dbReference type="RefSeq" id="WP_095673027.1">
    <property type="nucleotide sequence ID" value="NZ_CP016773.1"/>
</dbReference>
<dbReference type="KEGG" id="psuf:A1sIA56_00550"/>
<feature type="transmembrane region" description="Helical" evidence="1">
    <location>
        <begin position="20"/>
        <end position="36"/>
    </location>
</feature>
<reference evidence="2 3" key="1">
    <citation type="submission" date="2016-07" db="EMBL/GenBank/DDBJ databases">
        <title>High microdiversification within the ubiquitous acI lineage of Actinobacteria.</title>
        <authorList>
            <person name="Neuenschwander S.M."/>
            <person name="Salcher M."/>
            <person name="Ghai R."/>
            <person name="Pernthaler J."/>
        </authorList>
    </citation>
    <scope>NUCLEOTIDE SEQUENCE [LARGE SCALE GENOMIC DNA]</scope>
    <source>
        <strain evidence="2">MMS-IA-56</strain>
    </source>
</reference>
<dbReference type="Gene3D" id="3.30.565.10">
    <property type="entry name" value="Histidine kinase-like ATPase, C-terminal domain"/>
    <property type="match status" value="1"/>
</dbReference>
<protein>
    <recommendedName>
        <fullName evidence="4">Signal transduction histidine kinase</fullName>
    </recommendedName>
</protein>
<feature type="transmembrane region" description="Helical" evidence="1">
    <location>
        <begin position="337"/>
        <end position="354"/>
    </location>
</feature>
<evidence type="ECO:0000313" key="2">
    <source>
        <dbReference type="EMBL" id="ASY15432.1"/>
    </source>
</evidence>
<name>A0A249KF55_9ACTN</name>
<proteinExistence type="predicted"/>
<dbReference type="AlphaFoldDB" id="A0A249KF55"/>
<feature type="transmembrane region" description="Helical" evidence="1">
    <location>
        <begin position="304"/>
        <end position="325"/>
    </location>
</feature>
<dbReference type="InterPro" id="IPR036890">
    <property type="entry name" value="HATPase_C_sf"/>
</dbReference>
<dbReference type="Proteomes" id="UP000217215">
    <property type="component" value="Chromosome"/>
</dbReference>
<evidence type="ECO:0000313" key="3">
    <source>
        <dbReference type="Proteomes" id="UP000217215"/>
    </source>
</evidence>
<feature type="transmembrane region" description="Helical" evidence="1">
    <location>
        <begin position="115"/>
        <end position="137"/>
    </location>
</feature>
<dbReference type="OrthoDB" id="5096315at2"/>
<gene>
    <name evidence="2" type="ORF">A1sIA56_00550</name>
</gene>
<keyword evidence="1" id="KW-0812">Transmembrane</keyword>
<keyword evidence="3" id="KW-1185">Reference proteome</keyword>
<feature type="transmembrane region" description="Helical" evidence="1">
    <location>
        <begin position="48"/>
        <end position="69"/>
    </location>
</feature>
<keyword evidence="1" id="KW-1133">Transmembrane helix</keyword>
<accession>A0A249KF55</accession>
<organism evidence="2 3">
    <name type="scientific">Candidatus Planktophila sulfonica</name>
    <dbReference type="NCBI Taxonomy" id="1884904"/>
    <lineage>
        <taxon>Bacteria</taxon>
        <taxon>Bacillati</taxon>
        <taxon>Actinomycetota</taxon>
        <taxon>Actinomycetes</taxon>
        <taxon>Candidatus Nanopelagicales</taxon>
        <taxon>Candidatus Nanopelagicaceae</taxon>
        <taxon>Candidatus Planktophila</taxon>
    </lineage>
</organism>
<evidence type="ECO:0008006" key="4">
    <source>
        <dbReference type="Google" id="ProtNLM"/>
    </source>
</evidence>
<feature type="transmembrane region" description="Helical" evidence="1">
    <location>
        <begin position="81"/>
        <end position="103"/>
    </location>
</feature>